<protein>
    <submittedName>
        <fullName evidence="2">Uncharacterized protein</fullName>
    </submittedName>
</protein>
<proteinExistence type="predicted"/>
<comment type="caution">
    <text evidence="2">The sequence shown here is derived from an EMBL/GenBank/DDBJ whole genome shotgun (WGS) entry which is preliminary data.</text>
</comment>
<feature type="region of interest" description="Disordered" evidence="1">
    <location>
        <begin position="1"/>
        <end position="38"/>
    </location>
</feature>
<dbReference type="EMBL" id="CAJOBJ010239580">
    <property type="protein sequence ID" value="CAF5072486.1"/>
    <property type="molecule type" value="Genomic_DNA"/>
</dbReference>
<dbReference type="AlphaFoldDB" id="A0A8S3ECX4"/>
<organism evidence="2 3">
    <name type="scientific">Rotaria magnacalcarata</name>
    <dbReference type="NCBI Taxonomy" id="392030"/>
    <lineage>
        <taxon>Eukaryota</taxon>
        <taxon>Metazoa</taxon>
        <taxon>Spiralia</taxon>
        <taxon>Gnathifera</taxon>
        <taxon>Rotifera</taxon>
        <taxon>Eurotatoria</taxon>
        <taxon>Bdelloidea</taxon>
        <taxon>Philodinida</taxon>
        <taxon>Philodinidae</taxon>
        <taxon>Rotaria</taxon>
    </lineage>
</organism>
<reference evidence="2" key="1">
    <citation type="submission" date="2021-02" db="EMBL/GenBank/DDBJ databases">
        <authorList>
            <person name="Nowell W R."/>
        </authorList>
    </citation>
    <scope>NUCLEOTIDE SEQUENCE</scope>
</reference>
<feature type="non-terminal residue" evidence="2">
    <location>
        <position position="1"/>
    </location>
</feature>
<evidence type="ECO:0000256" key="1">
    <source>
        <dbReference type="SAM" id="MobiDB-lite"/>
    </source>
</evidence>
<accession>A0A8S3ECX4</accession>
<dbReference type="Proteomes" id="UP000681720">
    <property type="component" value="Unassembled WGS sequence"/>
</dbReference>
<gene>
    <name evidence="2" type="ORF">GIL414_LOCUS61202</name>
</gene>
<sequence length="38" mass="4075">MVILAAKQNKNVPSRQSSSSDDSDDDTPVKKGVSTQLQ</sequence>
<evidence type="ECO:0000313" key="3">
    <source>
        <dbReference type="Proteomes" id="UP000681720"/>
    </source>
</evidence>
<evidence type="ECO:0000313" key="2">
    <source>
        <dbReference type="EMBL" id="CAF5072486.1"/>
    </source>
</evidence>
<name>A0A8S3ECX4_9BILA</name>